<dbReference type="HAMAP" id="MF_00454">
    <property type="entry name" value="FluC"/>
    <property type="match status" value="1"/>
</dbReference>
<keyword evidence="3 10" id="KW-0812">Transmembrane</keyword>
<dbReference type="GO" id="GO:0140114">
    <property type="term" value="P:cellular detoxification of fluoride"/>
    <property type="evidence" value="ECO:0007669"/>
    <property type="project" value="UniProtKB-UniRule"/>
</dbReference>
<feature type="transmembrane region" description="Helical" evidence="10">
    <location>
        <begin position="39"/>
        <end position="60"/>
    </location>
</feature>
<keyword evidence="12" id="KW-1185">Reference proteome</keyword>
<name>A0A0U4AUB1_9ACTN</name>
<comment type="activity regulation">
    <text evidence="10">Na(+) is not transported, but it plays an essential structural role and its presence is essential for fluoride channel function.</text>
</comment>
<evidence type="ECO:0000256" key="7">
    <source>
        <dbReference type="ARBA" id="ARBA00035120"/>
    </source>
</evidence>
<dbReference type="Proteomes" id="UP000067689">
    <property type="component" value="Chromosome"/>
</dbReference>
<keyword evidence="10" id="KW-0406">Ion transport</keyword>
<dbReference type="PANTHER" id="PTHR28259">
    <property type="entry name" value="FLUORIDE EXPORT PROTEIN 1-RELATED"/>
    <property type="match status" value="1"/>
</dbReference>
<dbReference type="PATRIC" id="fig|2041.4.peg.893"/>
<dbReference type="AlphaFoldDB" id="A0A0U4AUB1"/>
<comment type="function">
    <text evidence="9 10">Fluoride-specific ion channel. Important for reducing fluoride concentration in the cell, thus reducing its toxicity.</text>
</comment>
<protein>
    <recommendedName>
        <fullName evidence="10">Fluoride-specific ion channel FluC</fullName>
    </recommendedName>
</protein>
<evidence type="ECO:0000256" key="1">
    <source>
        <dbReference type="ARBA" id="ARBA00004651"/>
    </source>
</evidence>
<keyword evidence="5 10" id="KW-0472">Membrane</keyword>
<keyword evidence="10" id="KW-0915">Sodium</keyword>
<evidence type="ECO:0000313" key="11">
    <source>
        <dbReference type="EMBL" id="ALX03968.1"/>
    </source>
</evidence>
<reference evidence="11 12" key="1">
    <citation type="journal article" date="1991" name="Int. J. Syst. Bacteriol.">
        <title>Description of the erythromycin-producing bacterium Arthrobacter sp. strain NRRL B-3381 as Aeromicrobium erythreum gen. nov., sp. nov.</title>
        <authorList>
            <person name="Miller E.S."/>
            <person name="Woese C.R."/>
            <person name="Brenner S."/>
        </authorList>
    </citation>
    <scope>NUCLEOTIDE SEQUENCE [LARGE SCALE GENOMIC DNA]</scope>
    <source>
        <strain evidence="11 12">AR18</strain>
    </source>
</reference>
<evidence type="ECO:0000256" key="6">
    <source>
        <dbReference type="ARBA" id="ARBA00023303"/>
    </source>
</evidence>
<keyword evidence="6 10" id="KW-0407">Ion channel</keyword>
<feature type="binding site" evidence="10">
    <location>
        <position position="75"/>
    </location>
    <ligand>
        <name>Na(+)</name>
        <dbReference type="ChEBI" id="CHEBI:29101"/>
        <note>structural</note>
    </ligand>
</feature>
<evidence type="ECO:0000256" key="4">
    <source>
        <dbReference type="ARBA" id="ARBA00022989"/>
    </source>
</evidence>
<evidence type="ECO:0000256" key="10">
    <source>
        <dbReference type="HAMAP-Rule" id="MF_00454"/>
    </source>
</evidence>
<keyword evidence="2 10" id="KW-1003">Cell membrane</keyword>
<evidence type="ECO:0000256" key="9">
    <source>
        <dbReference type="ARBA" id="ARBA00049940"/>
    </source>
</evidence>
<keyword evidence="10" id="KW-0813">Transport</keyword>
<keyword evidence="4 10" id="KW-1133">Transmembrane helix</keyword>
<evidence type="ECO:0000256" key="3">
    <source>
        <dbReference type="ARBA" id="ARBA00022692"/>
    </source>
</evidence>
<dbReference type="EMBL" id="CP011502">
    <property type="protein sequence ID" value="ALX03968.1"/>
    <property type="molecule type" value="Genomic_DNA"/>
</dbReference>
<organism evidence="11 12">
    <name type="scientific">Aeromicrobium erythreum</name>
    <dbReference type="NCBI Taxonomy" id="2041"/>
    <lineage>
        <taxon>Bacteria</taxon>
        <taxon>Bacillati</taxon>
        <taxon>Actinomycetota</taxon>
        <taxon>Actinomycetes</taxon>
        <taxon>Propionibacteriales</taxon>
        <taxon>Nocardioidaceae</taxon>
        <taxon>Aeromicrobium</taxon>
    </lineage>
</organism>
<dbReference type="InterPro" id="IPR003691">
    <property type="entry name" value="FluC"/>
</dbReference>
<evidence type="ECO:0000256" key="8">
    <source>
        <dbReference type="ARBA" id="ARBA00035585"/>
    </source>
</evidence>
<comment type="similarity">
    <text evidence="7 10">Belongs to the fluoride channel Fluc/FEX (TC 1.A.43) family.</text>
</comment>
<feature type="transmembrane region" description="Helical" evidence="10">
    <location>
        <begin position="100"/>
        <end position="120"/>
    </location>
</feature>
<dbReference type="STRING" id="2041.AERYTH_04265"/>
<comment type="subcellular location">
    <subcellularLocation>
        <location evidence="1 10">Cell membrane</location>
        <topology evidence="1 10">Multi-pass membrane protein</topology>
    </subcellularLocation>
</comment>
<dbReference type="GO" id="GO:0046872">
    <property type="term" value="F:metal ion binding"/>
    <property type="evidence" value="ECO:0007669"/>
    <property type="project" value="UniProtKB-KW"/>
</dbReference>
<evidence type="ECO:0000256" key="5">
    <source>
        <dbReference type="ARBA" id="ARBA00023136"/>
    </source>
</evidence>
<feature type="binding site" evidence="10">
    <location>
        <position position="78"/>
    </location>
    <ligand>
        <name>Na(+)</name>
        <dbReference type="ChEBI" id="CHEBI:29101"/>
        <note>structural</note>
    </ligand>
</feature>
<dbReference type="RefSeq" id="WP_067855098.1">
    <property type="nucleotide sequence ID" value="NZ_CP011502.1"/>
</dbReference>
<sequence length="130" mass="12825">MATTWPRPDAVALVAAGGAVGTLVRYGVAASVDPVDGLPVGILGVNLLGAFLLGVLTATVASSRTRLLLGTGLMGGFTTYSAFALDTQGLLADGRPADALVYLLATVAGGFAASVGGLAVGRALRVRGAR</sequence>
<dbReference type="OrthoDB" id="4408652at2"/>
<dbReference type="GO" id="GO:0005886">
    <property type="term" value="C:plasma membrane"/>
    <property type="evidence" value="ECO:0007669"/>
    <property type="project" value="UniProtKB-SubCell"/>
</dbReference>
<gene>
    <name evidence="10" type="primary">fluC</name>
    <name evidence="10" type="synonym">crcB</name>
    <name evidence="11" type="ORF">AERYTH_04265</name>
</gene>
<keyword evidence="10" id="KW-0479">Metal-binding</keyword>
<evidence type="ECO:0000256" key="2">
    <source>
        <dbReference type="ARBA" id="ARBA00022475"/>
    </source>
</evidence>
<dbReference type="KEGG" id="aer:AERYTH_04265"/>
<dbReference type="GO" id="GO:0062054">
    <property type="term" value="F:fluoride channel activity"/>
    <property type="evidence" value="ECO:0007669"/>
    <property type="project" value="UniProtKB-UniRule"/>
</dbReference>
<evidence type="ECO:0000313" key="12">
    <source>
        <dbReference type="Proteomes" id="UP000067689"/>
    </source>
</evidence>
<feature type="transmembrane region" description="Helical" evidence="10">
    <location>
        <begin position="67"/>
        <end position="85"/>
    </location>
</feature>
<accession>A0A0U4AUB1</accession>
<comment type="catalytic activity">
    <reaction evidence="8">
        <text>fluoride(in) = fluoride(out)</text>
        <dbReference type="Rhea" id="RHEA:76159"/>
        <dbReference type="ChEBI" id="CHEBI:17051"/>
    </reaction>
    <physiologicalReaction direction="left-to-right" evidence="8">
        <dbReference type="Rhea" id="RHEA:76160"/>
    </physiologicalReaction>
</comment>
<dbReference type="PANTHER" id="PTHR28259:SF1">
    <property type="entry name" value="FLUORIDE EXPORT PROTEIN 1-RELATED"/>
    <property type="match status" value="1"/>
</dbReference>
<proteinExistence type="inferred from homology"/>
<dbReference type="Pfam" id="PF02537">
    <property type="entry name" value="CRCB"/>
    <property type="match status" value="1"/>
</dbReference>